<evidence type="ECO:0000259" key="6">
    <source>
        <dbReference type="Pfam" id="PF02770"/>
    </source>
</evidence>
<evidence type="ECO:0000259" key="5">
    <source>
        <dbReference type="Pfam" id="PF00441"/>
    </source>
</evidence>
<protein>
    <submittedName>
        <fullName evidence="8">Acyl-CoA dehydrogenase protein</fullName>
    </submittedName>
</protein>
<dbReference type="Pfam" id="PF02770">
    <property type="entry name" value="Acyl-CoA_dh_M"/>
    <property type="match status" value="1"/>
</dbReference>
<dbReference type="PANTHER" id="PTHR43884:SF19">
    <property type="entry name" value="ACYL-COA DEHYDROGENASE FADE4-RELATED"/>
    <property type="match status" value="1"/>
</dbReference>
<dbReference type="Proteomes" id="UP000001812">
    <property type="component" value="Chromosome II"/>
</dbReference>
<evidence type="ECO:0000313" key="8">
    <source>
        <dbReference type="EMBL" id="EET05728.1"/>
    </source>
</evidence>
<proteinExistence type="inferred from homology"/>
<dbReference type="EMBL" id="CM000833">
    <property type="protein sequence ID" value="EET05728.1"/>
    <property type="molecule type" value="Genomic_DNA"/>
</dbReference>
<dbReference type="HOGENOM" id="CLU_022921_0_0_4"/>
<dbReference type="SUPFAM" id="SSF47203">
    <property type="entry name" value="Acyl-CoA dehydrogenase C-terminal domain-like"/>
    <property type="match status" value="1"/>
</dbReference>
<feature type="domain" description="Acyl-CoA dehydrogenase/oxidase N-terminal" evidence="7">
    <location>
        <begin position="33"/>
        <end position="121"/>
    </location>
</feature>
<dbReference type="SUPFAM" id="SSF56645">
    <property type="entry name" value="Acyl-CoA dehydrogenase NM domain-like"/>
    <property type="match status" value="1"/>
</dbReference>
<dbReference type="GO" id="GO:0005886">
    <property type="term" value="C:plasma membrane"/>
    <property type="evidence" value="ECO:0007669"/>
    <property type="project" value="TreeGrafter"/>
</dbReference>
<name>A0A0E1VXT7_BURPE</name>
<feature type="domain" description="Acyl-CoA dehydrogenase/oxidase C-terminal" evidence="5">
    <location>
        <begin position="235"/>
        <end position="385"/>
    </location>
</feature>
<dbReference type="AlphaFoldDB" id="A0A0E1VXT7"/>
<dbReference type="InterPro" id="IPR013786">
    <property type="entry name" value="AcylCoA_DH/ox_N"/>
</dbReference>
<evidence type="ECO:0000259" key="7">
    <source>
        <dbReference type="Pfam" id="PF02771"/>
    </source>
</evidence>
<dbReference type="Pfam" id="PF00441">
    <property type="entry name" value="Acyl-CoA_dh_1"/>
    <property type="match status" value="1"/>
</dbReference>
<feature type="domain" description="Acyl-CoA oxidase/dehydrogenase middle" evidence="6">
    <location>
        <begin position="127"/>
        <end position="222"/>
    </location>
</feature>
<dbReference type="InterPro" id="IPR009100">
    <property type="entry name" value="AcylCoA_DH/oxidase_NM_dom_sf"/>
</dbReference>
<keyword evidence="4" id="KW-0274">FAD</keyword>
<dbReference type="GO" id="GO:0003995">
    <property type="term" value="F:acyl-CoA dehydrogenase activity"/>
    <property type="evidence" value="ECO:0007669"/>
    <property type="project" value="TreeGrafter"/>
</dbReference>
<evidence type="ECO:0000256" key="2">
    <source>
        <dbReference type="ARBA" id="ARBA00009347"/>
    </source>
</evidence>
<accession>A0A0E1VXT7</accession>
<dbReference type="InterPro" id="IPR036250">
    <property type="entry name" value="AcylCo_DH-like_C"/>
</dbReference>
<dbReference type="InterPro" id="IPR037069">
    <property type="entry name" value="AcylCoA_DH/ox_N_sf"/>
</dbReference>
<dbReference type="InterPro" id="IPR009075">
    <property type="entry name" value="AcylCo_DH/oxidase_C"/>
</dbReference>
<dbReference type="RefSeq" id="WP_004528574.1">
    <property type="nucleotide sequence ID" value="NZ_CM000833.1"/>
</dbReference>
<gene>
    <name evidence="8" type="ORF">BURPS1710A_A0943</name>
</gene>
<organism evidence="8">
    <name type="scientific">Burkholderia pseudomallei 1710a</name>
    <dbReference type="NCBI Taxonomy" id="320371"/>
    <lineage>
        <taxon>Bacteria</taxon>
        <taxon>Pseudomonadati</taxon>
        <taxon>Pseudomonadota</taxon>
        <taxon>Betaproteobacteria</taxon>
        <taxon>Burkholderiales</taxon>
        <taxon>Burkholderiaceae</taxon>
        <taxon>Burkholderia</taxon>
        <taxon>pseudomallei group</taxon>
    </lineage>
</organism>
<dbReference type="Gene3D" id="2.40.110.10">
    <property type="entry name" value="Butyryl-CoA Dehydrogenase, subunit A, domain 2"/>
    <property type="match status" value="1"/>
</dbReference>
<reference evidence="8" key="1">
    <citation type="submission" date="2009-05" db="EMBL/GenBank/DDBJ databases">
        <authorList>
            <person name="Harkins D.M."/>
            <person name="DeShazer D."/>
            <person name="Woods D.E."/>
            <person name="Brinkac L.M."/>
            <person name="Brown K.A."/>
            <person name="Hung G.C."/>
            <person name="Tuanyok A."/>
            <person name="Zhang B."/>
            <person name="Nierman W.C."/>
        </authorList>
    </citation>
    <scope>NUCLEOTIDE SEQUENCE [LARGE SCALE GENOMIC DNA]</scope>
    <source>
        <strain evidence="8">1710a</strain>
    </source>
</reference>
<dbReference type="GO" id="GO:0050660">
    <property type="term" value="F:flavin adenine dinucleotide binding"/>
    <property type="evidence" value="ECO:0007669"/>
    <property type="project" value="InterPro"/>
</dbReference>
<dbReference type="InterPro" id="IPR046373">
    <property type="entry name" value="Acyl-CoA_Oxase/DH_mid-dom_sf"/>
</dbReference>
<evidence type="ECO:0000256" key="4">
    <source>
        <dbReference type="ARBA" id="ARBA00022827"/>
    </source>
</evidence>
<dbReference type="InterPro" id="IPR006091">
    <property type="entry name" value="Acyl-CoA_Oxase/DH_mid-dom"/>
</dbReference>
<dbReference type="Gene3D" id="1.20.140.10">
    <property type="entry name" value="Butyryl-CoA Dehydrogenase, subunit A, domain 3"/>
    <property type="match status" value="1"/>
</dbReference>
<evidence type="ECO:0000256" key="3">
    <source>
        <dbReference type="ARBA" id="ARBA00022630"/>
    </source>
</evidence>
<dbReference type="Gene3D" id="1.10.540.10">
    <property type="entry name" value="Acyl-CoA dehydrogenase/oxidase, N-terminal domain"/>
    <property type="match status" value="1"/>
</dbReference>
<dbReference type="PANTHER" id="PTHR43884">
    <property type="entry name" value="ACYL-COA DEHYDROGENASE"/>
    <property type="match status" value="1"/>
</dbReference>
<evidence type="ECO:0000256" key="1">
    <source>
        <dbReference type="ARBA" id="ARBA00001974"/>
    </source>
</evidence>
<comment type="cofactor">
    <cofactor evidence="1">
        <name>FAD</name>
        <dbReference type="ChEBI" id="CHEBI:57692"/>
    </cofactor>
</comment>
<dbReference type="CDD" id="cd00567">
    <property type="entry name" value="ACAD"/>
    <property type="match status" value="1"/>
</dbReference>
<comment type="similarity">
    <text evidence="2">Belongs to the acyl-CoA dehydrogenase family.</text>
</comment>
<dbReference type="Pfam" id="PF02771">
    <property type="entry name" value="Acyl-CoA_dh_N"/>
    <property type="match status" value="1"/>
</dbReference>
<keyword evidence="3" id="KW-0285">Flavoprotein</keyword>
<sequence length="586" mass="64180">MSLNHAPFALASAFDRYLGDPSMPDNAFSYARCAQLDAHERFPDAVCAMLSQWGLHRYYVPERFGGMLRDFEQPLQLIRMLARRDLTVAIGHGKTFLGAVCVWVGATHEQASRFARRIGDGAIVSWGLTEREHGSDLLRSDTYAEADGDEYRIAGEKWLINNATRGDMISLLARTRREGGPRGFDMLLVDKHALSQGRFRPLPKERTHGIRGADISGIAFDDARIPASARIGSRGAGLETVLKGLQLTRTLCASLSLGAGDHALRLALGFACERRLYGRTLIDLPNARRTLIDAYTDQLLAEAAALVGARSIQALPDEMSVTSAVVKYLVPTRAEAMLDTLAELLGARAFLADTYAHGMFQKVQRDNRIVSLFDGNTLVNLNAIVNAFQTLAKRYRGRDGADAGQALAAFDLGMPLPAFDRGALSLVSRHGCRVVGALPALADGIAQRAACEPALSRLVAPVRRLAVLTDDVHRRMLACPPVRVHVPVEQFELAKRYALCHAAASALGLWWHTRHRVGEASAAPPWRDGLWLRAVLRRVRVALGDAADFDDEAGDALWRALLRQHRDGLLFSLLPCELAEHRGEAA</sequence>